<evidence type="ECO:0000259" key="1">
    <source>
        <dbReference type="Pfam" id="PF00535"/>
    </source>
</evidence>
<proteinExistence type="predicted"/>
<dbReference type="Pfam" id="PF00535">
    <property type="entry name" value="Glycos_transf_2"/>
    <property type="match status" value="1"/>
</dbReference>
<keyword evidence="3" id="KW-1185">Reference proteome</keyword>
<dbReference type="PANTHER" id="PTHR22916:SF3">
    <property type="entry name" value="UDP-GLCNAC:BETAGAL BETA-1,3-N-ACETYLGLUCOSAMINYLTRANSFERASE-LIKE PROTEIN 1"/>
    <property type="match status" value="1"/>
</dbReference>
<dbReference type="PANTHER" id="PTHR22916">
    <property type="entry name" value="GLYCOSYLTRANSFERASE"/>
    <property type="match status" value="1"/>
</dbReference>
<comment type="caution">
    <text evidence="2">The sequence shown here is derived from an EMBL/GenBank/DDBJ whole genome shotgun (WGS) entry which is preliminary data.</text>
</comment>
<dbReference type="Gene3D" id="3.90.550.10">
    <property type="entry name" value="Spore Coat Polysaccharide Biosynthesis Protein SpsA, Chain A"/>
    <property type="match status" value="1"/>
</dbReference>
<evidence type="ECO:0000313" key="3">
    <source>
        <dbReference type="Proteomes" id="UP000070675"/>
    </source>
</evidence>
<dbReference type="InterPro" id="IPR029044">
    <property type="entry name" value="Nucleotide-diphossugar_trans"/>
</dbReference>
<name>A0A133XSD5_9ACTN</name>
<dbReference type="CDD" id="cd00761">
    <property type="entry name" value="Glyco_tranf_GTA_type"/>
    <property type="match status" value="1"/>
</dbReference>
<accession>A0A133XSD5</accession>
<dbReference type="GO" id="GO:0016758">
    <property type="term" value="F:hexosyltransferase activity"/>
    <property type="evidence" value="ECO:0007669"/>
    <property type="project" value="UniProtKB-ARBA"/>
</dbReference>
<dbReference type="OrthoDB" id="1666828at2"/>
<dbReference type="RefSeq" id="WP_066305899.1">
    <property type="nucleotide sequence ID" value="NZ_KQ959507.1"/>
</dbReference>
<sequence>MSQVSSRVSSQVSIVVPAYNAEPYINECLDSLCKQTLRDIEIICVNDGSTDKTAELIADYAQKDERIVLIDQSNCGVGAARNAGMQAATGDIIMFCDADDTLCFNACELVAQRFEDTSAQVVTFAFTTIAPTPAATADFSETDVHPVLKQAMDMRDAVLDNTPQSVIALLFKENARPFGARIALTAEFMRTHNIHWDEGLTLGDDQFFCFEIYPRSQRTVLMSQQLYCYRMHETSMTHTSVMQPQQLLEKLYKHLACEEAILKDWKQGQFLGLCDERLIEWCIELVLFDVSKLDQSTQQQFWNDWKQRVLSYIAVPQLLHSPRLAPYAKSCLKDICSRQAVVSKRHLSMFYLRQRGLINSIKRVVWGLSQKAKE</sequence>
<dbReference type="InterPro" id="IPR001173">
    <property type="entry name" value="Glyco_trans_2-like"/>
</dbReference>
<feature type="domain" description="Glycosyltransferase 2-like" evidence="1">
    <location>
        <begin position="13"/>
        <end position="129"/>
    </location>
</feature>
<dbReference type="AlphaFoldDB" id="A0A133XSD5"/>
<reference evidence="3" key="1">
    <citation type="submission" date="2016-01" db="EMBL/GenBank/DDBJ databases">
        <authorList>
            <person name="Mitreva M."/>
            <person name="Pepin K.H."/>
            <person name="Mihindukulasuriya K.A."/>
            <person name="Fulton R."/>
            <person name="Fronick C."/>
            <person name="O'Laughlin M."/>
            <person name="Miner T."/>
            <person name="Herter B."/>
            <person name="Rosa B.A."/>
            <person name="Cordes M."/>
            <person name="Tomlinson C."/>
            <person name="Wollam A."/>
            <person name="Palsikar V.B."/>
            <person name="Mardis E.R."/>
            <person name="Wilson R.K."/>
        </authorList>
    </citation>
    <scope>NUCLEOTIDE SEQUENCE [LARGE SCALE GENOMIC DNA]</scope>
    <source>
        <strain evidence="3">DNF00019</strain>
    </source>
</reference>
<dbReference type="STRING" id="1393034.HMPREF3192_01082"/>
<dbReference type="Proteomes" id="UP000070675">
    <property type="component" value="Unassembled WGS sequence"/>
</dbReference>
<evidence type="ECO:0000313" key="2">
    <source>
        <dbReference type="EMBL" id="KXB33853.1"/>
    </source>
</evidence>
<organism evidence="2 3">
    <name type="scientific">Atopobium deltae</name>
    <dbReference type="NCBI Taxonomy" id="1393034"/>
    <lineage>
        <taxon>Bacteria</taxon>
        <taxon>Bacillati</taxon>
        <taxon>Actinomycetota</taxon>
        <taxon>Coriobacteriia</taxon>
        <taxon>Coriobacteriales</taxon>
        <taxon>Atopobiaceae</taxon>
        <taxon>Atopobium</taxon>
    </lineage>
</organism>
<dbReference type="EMBL" id="LSCR01000029">
    <property type="protein sequence ID" value="KXB33853.1"/>
    <property type="molecule type" value="Genomic_DNA"/>
</dbReference>
<keyword evidence="2" id="KW-0808">Transferase</keyword>
<protein>
    <submittedName>
        <fullName evidence="2">Glycosyltransferase, group 2 family protein</fullName>
    </submittedName>
</protein>
<gene>
    <name evidence="2" type="ORF">HMPREF3192_01082</name>
</gene>
<dbReference type="PATRIC" id="fig|1393034.3.peg.1051"/>
<dbReference type="SUPFAM" id="SSF53448">
    <property type="entry name" value="Nucleotide-diphospho-sugar transferases"/>
    <property type="match status" value="1"/>
</dbReference>